<organism evidence="1 2">
    <name type="scientific">Sphingomonas melonis</name>
    <dbReference type="NCBI Taxonomy" id="152682"/>
    <lineage>
        <taxon>Bacteria</taxon>
        <taxon>Pseudomonadati</taxon>
        <taxon>Pseudomonadota</taxon>
        <taxon>Alphaproteobacteria</taxon>
        <taxon>Sphingomonadales</taxon>
        <taxon>Sphingomonadaceae</taxon>
        <taxon>Sphingomonas</taxon>
    </lineage>
</organism>
<evidence type="ECO:0000313" key="1">
    <source>
        <dbReference type="EMBL" id="KIU26939.1"/>
    </source>
</evidence>
<evidence type="ECO:0000313" key="2">
    <source>
        <dbReference type="Proteomes" id="UP000033203"/>
    </source>
</evidence>
<dbReference type="Proteomes" id="UP000033203">
    <property type="component" value="Unassembled WGS sequence"/>
</dbReference>
<comment type="caution">
    <text evidence="1">The sequence shown here is derived from an EMBL/GenBank/DDBJ whole genome shotgun (WGS) entry which is preliminary data.</text>
</comment>
<dbReference type="PATRIC" id="fig|1549858.7.peg.1738"/>
<gene>
    <name evidence="1" type="ORF">SR41_12080</name>
</gene>
<dbReference type="EMBL" id="JXTP01000057">
    <property type="protein sequence ID" value="KIU26939.1"/>
    <property type="molecule type" value="Genomic_DNA"/>
</dbReference>
<dbReference type="AlphaFoldDB" id="A0A0D1KR25"/>
<accession>A0A0D1KR25</accession>
<proteinExistence type="predicted"/>
<name>A0A0D1KR25_9SPHN</name>
<reference evidence="1 2" key="1">
    <citation type="submission" date="2015-01" db="EMBL/GenBank/DDBJ databases">
        <title>Genome of Sphingomonas taxi strain 30a.</title>
        <authorList>
            <person name="Eevers N."/>
            <person name="Van Hamme J."/>
            <person name="Bottos E."/>
            <person name="Weyens N."/>
            <person name="Vangronsveld J."/>
        </authorList>
    </citation>
    <scope>NUCLEOTIDE SEQUENCE [LARGE SCALE GENOMIC DNA]</scope>
    <source>
        <strain evidence="1 2">30a</strain>
    </source>
</reference>
<protein>
    <submittedName>
        <fullName evidence="1">Uncharacterized protein</fullName>
    </submittedName>
</protein>
<sequence length="66" mass="6539">MLPNPRLFRSRWAALLWAGGVLWFAYDVAGSAPAGNGGAAPATTTDATATGANAADVAAVANLLAP</sequence>